<reference evidence="3 4" key="1">
    <citation type="submission" date="2021-06" db="EMBL/GenBank/DDBJ databases">
        <authorList>
            <person name="Sun Q."/>
            <person name="Li D."/>
        </authorList>
    </citation>
    <scope>NUCLEOTIDE SEQUENCE [LARGE SCALE GENOMIC DNA]</scope>
    <source>
        <strain evidence="3 4">MSJ-4</strain>
    </source>
</reference>
<sequence length="276" mass="31058">MNTIIFLQSFSNGFLDNFFIFLTMLGEEYLSIFIMLYLFWCVNKDLGYKLGFSILFSTVTNGAIKDTVKAIRPIGNPLIRSLRENTATGYSFPSGHTQTTTSLWFSLMLVIRKFWFYIFATLLIFLVGISRLYLGVHWPLDVLGGLAFGVISVIVGNYLFALSKKKNNKFILLILILPSLIGLILFPSTDYAKAVGGFTGFFIGYVIESTYINFSINKKPLNTILKLLVGLTSILAIKSGLKIILPATNLSDFFRYLIVCLWITAIAPWIFKKLGL</sequence>
<keyword evidence="1" id="KW-1133">Transmembrane helix</keyword>
<feature type="transmembrane region" description="Helical" evidence="1">
    <location>
        <begin position="253"/>
        <end position="271"/>
    </location>
</feature>
<feature type="transmembrane region" description="Helical" evidence="1">
    <location>
        <begin position="170"/>
        <end position="188"/>
    </location>
</feature>
<keyword evidence="4" id="KW-1185">Reference proteome</keyword>
<keyword evidence="1" id="KW-0472">Membrane</keyword>
<evidence type="ECO:0000313" key="3">
    <source>
        <dbReference type="EMBL" id="MBU5592022.1"/>
    </source>
</evidence>
<dbReference type="PANTHER" id="PTHR14969">
    <property type="entry name" value="SPHINGOSINE-1-PHOSPHATE PHOSPHOHYDROLASE"/>
    <property type="match status" value="1"/>
</dbReference>
<dbReference type="Pfam" id="PF01569">
    <property type="entry name" value="PAP2"/>
    <property type="match status" value="1"/>
</dbReference>
<evidence type="ECO:0000259" key="2">
    <source>
        <dbReference type="SMART" id="SM00014"/>
    </source>
</evidence>
<feature type="domain" description="Phosphatidic acid phosphatase type 2/haloperoxidase" evidence="2">
    <location>
        <begin position="46"/>
        <end position="157"/>
    </location>
</feature>
<dbReference type="Proteomes" id="UP000736583">
    <property type="component" value="Unassembled WGS sequence"/>
</dbReference>
<evidence type="ECO:0000256" key="1">
    <source>
        <dbReference type="SAM" id="Phobius"/>
    </source>
</evidence>
<comment type="caution">
    <text evidence="3">The sequence shown here is derived from an EMBL/GenBank/DDBJ whole genome shotgun (WGS) entry which is preliminary data.</text>
</comment>
<feature type="transmembrane region" description="Helical" evidence="1">
    <location>
        <begin position="142"/>
        <end position="163"/>
    </location>
</feature>
<feature type="transmembrane region" description="Helical" evidence="1">
    <location>
        <begin position="194"/>
        <end position="212"/>
    </location>
</feature>
<organism evidence="3 4">
    <name type="scientific">Clostridium simiarum</name>
    <dbReference type="NCBI Taxonomy" id="2841506"/>
    <lineage>
        <taxon>Bacteria</taxon>
        <taxon>Bacillati</taxon>
        <taxon>Bacillota</taxon>
        <taxon>Clostridia</taxon>
        <taxon>Eubacteriales</taxon>
        <taxon>Clostridiaceae</taxon>
        <taxon>Clostridium</taxon>
    </lineage>
</organism>
<dbReference type="EMBL" id="JAHLQL010000002">
    <property type="protein sequence ID" value="MBU5592022.1"/>
    <property type="molecule type" value="Genomic_DNA"/>
</dbReference>
<dbReference type="RefSeq" id="WP_216456912.1">
    <property type="nucleotide sequence ID" value="NZ_JAHLQL010000002.1"/>
</dbReference>
<name>A0ABS6F0J2_9CLOT</name>
<keyword evidence="1" id="KW-0812">Transmembrane</keyword>
<accession>A0ABS6F0J2</accession>
<feature type="transmembrane region" description="Helical" evidence="1">
    <location>
        <begin position="114"/>
        <end position="136"/>
    </location>
</feature>
<dbReference type="InterPro" id="IPR000326">
    <property type="entry name" value="PAP2/HPO"/>
</dbReference>
<feature type="transmembrane region" description="Helical" evidence="1">
    <location>
        <begin position="18"/>
        <end position="40"/>
    </location>
</feature>
<proteinExistence type="predicted"/>
<evidence type="ECO:0000313" key="4">
    <source>
        <dbReference type="Proteomes" id="UP000736583"/>
    </source>
</evidence>
<dbReference type="SMART" id="SM00014">
    <property type="entry name" value="acidPPc"/>
    <property type="match status" value="1"/>
</dbReference>
<protein>
    <submittedName>
        <fullName evidence="3">Phosphatase PAP2 family protein</fullName>
    </submittedName>
</protein>
<dbReference type="PANTHER" id="PTHR14969:SF13">
    <property type="entry name" value="AT30094P"/>
    <property type="match status" value="1"/>
</dbReference>
<gene>
    <name evidence="3" type="ORF">KQI89_09595</name>
</gene>